<dbReference type="InterPro" id="IPR015424">
    <property type="entry name" value="PyrdxlP-dep_Trfase"/>
</dbReference>
<evidence type="ECO:0000256" key="1">
    <source>
        <dbReference type="ARBA" id="ARBA00001933"/>
    </source>
</evidence>
<gene>
    <name evidence="4" type="ORF">SHK19_15565</name>
</gene>
<dbReference type="InterPro" id="IPR015421">
    <property type="entry name" value="PyrdxlP-dep_Trfase_major"/>
</dbReference>
<dbReference type="Proteomes" id="UP001327225">
    <property type="component" value="Chromosome"/>
</dbReference>
<keyword evidence="4" id="KW-0032">Aminotransferase</keyword>
<dbReference type="PANTHER" id="PTHR43713">
    <property type="entry name" value="GLUTAMATE-1-SEMIALDEHYDE 2,1-AMINOMUTASE"/>
    <property type="match status" value="1"/>
</dbReference>
<protein>
    <submittedName>
        <fullName evidence="4">Aspartate aminotransferase family protein</fullName>
    </submittedName>
</protein>
<dbReference type="PANTHER" id="PTHR43713:SF3">
    <property type="entry name" value="GLUTAMATE-1-SEMIALDEHYDE 2,1-AMINOMUTASE 1, CHLOROPLASTIC-RELATED"/>
    <property type="match status" value="1"/>
</dbReference>
<dbReference type="Gene3D" id="3.40.640.10">
    <property type="entry name" value="Type I PLP-dependent aspartate aminotransferase-like (Major domain)"/>
    <property type="match status" value="1"/>
</dbReference>
<evidence type="ECO:0000313" key="5">
    <source>
        <dbReference type="Proteomes" id="UP001327225"/>
    </source>
</evidence>
<comment type="cofactor">
    <cofactor evidence="1">
        <name>pyridoxal 5'-phosphate</name>
        <dbReference type="ChEBI" id="CHEBI:597326"/>
    </cofactor>
</comment>
<evidence type="ECO:0000256" key="3">
    <source>
        <dbReference type="RuleBase" id="RU003560"/>
    </source>
</evidence>
<proteinExistence type="inferred from homology"/>
<organism evidence="4 5">
    <name type="scientific">Nocardioides bizhenqiangii</name>
    <dbReference type="NCBI Taxonomy" id="3095076"/>
    <lineage>
        <taxon>Bacteria</taxon>
        <taxon>Bacillati</taxon>
        <taxon>Actinomycetota</taxon>
        <taxon>Actinomycetes</taxon>
        <taxon>Propionibacteriales</taxon>
        <taxon>Nocardioidaceae</taxon>
        <taxon>Nocardioides</taxon>
    </lineage>
</organism>
<dbReference type="InterPro" id="IPR015422">
    <property type="entry name" value="PyrdxlP-dep_Trfase_small"/>
</dbReference>
<dbReference type="RefSeq" id="WP_322455903.1">
    <property type="nucleotide sequence ID" value="NZ_CP141059.1"/>
</dbReference>
<sequence>MTLSINAQPLAYGVPIHAGEHQRYLDRTRKSWELLNRTRDLIPTGHAGGMWYQMPYPVLLNKGKGSRVWDVDGNEYLDLRIGDWVLIHGHANERINEAVSRQLPLGSQYGSPEWDLSYRMASLLVERMPSVERVRFMVSGTETNLLALRLARAHTGRTKLAKATGSYHGIADVLVVGSSTISFIKDRIPPGVTPGVAQDVLEFPFNDPDGAEAVIEASASELAAVIVEPIMGAAGMVPATREFLQRLREVTARHGIVLIFDEVVTFPIAYGGAQAHHDVNPDLTSMSKAIGGGLPLAALGGTTELMDLLDPDKNGGRAPVTAASTFGGNQAALAAGIACLEMLTPEVHARVQSLGERARLGIDAIGVKYGLPLHATGFGHILAMHWAPEPVVDYRTRMQDDSEKITNLGVALMNEGFYHFSFGSFLLSTTHTEADIDSLLGGLEQALHNLGYV</sequence>
<dbReference type="Pfam" id="PF00202">
    <property type="entry name" value="Aminotran_3"/>
    <property type="match status" value="1"/>
</dbReference>
<dbReference type="Gene3D" id="3.90.1150.10">
    <property type="entry name" value="Aspartate Aminotransferase, domain 1"/>
    <property type="match status" value="1"/>
</dbReference>
<accession>A0ABZ0ZM36</accession>
<dbReference type="CDD" id="cd00610">
    <property type="entry name" value="OAT_like"/>
    <property type="match status" value="1"/>
</dbReference>
<name>A0ABZ0ZM36_9ACTN</name>
<reference evidence="5" key="1">
    <citation type="submission" date="2023-12" db="EMBL/GenBank/DDBJ databases">
        <title>Novel species in genus Nocardioides.</title>
        <authorList>
            <person name="Zhou H."/>
        </authorList>
    </citation>
    <scope>NUCLEOTIDE SEQUENCE [LARGE SCALE GENOMIC DNA]</scope>
    <source>
        <strain evidence="5">HM61</strain>
    </source>
</reference>
<dbReference type="EMBL" id="CP141059">
    <property type="protein sequence ID" value="WQQ25375.1"/>
    <property type="molecule type" value="Genomic_DNA"/>
</dbReference>
<comment type="similarity">
    <text evidence="3">Belongs to the class-III pyridoxal-phosphate-dependent aminotransferase family.</text>
</comment>
<evidence type="ECO:0000256" key="2">
    <source>
        <dbReference type="ARBA" id="ARBA00022898"/>
    </source>
</evidence>
<keyword evidence="4" id="KW-0808">Transferase</keyword>
<keyword evidence="5" id="KW-1185">Reference proteome</keyword>
<dbReference type="SUPFAM" id="SSF53383">
    <property type="entry name" value="PLP-dependent transferases"/>
    <property type="match status" value="1"/>
</dbReference>
<keyword evidence="2 3" id="KW-0663">Pyridoxal phosphate</keyword>
<dbReference type="GO" id="GO:0008483">
    <property type="term" value="F:transaminase activity"/>
    <property type="evidence" value="ECO:0007669"/>
    <property type="project" value="UniProtKB-KW"/>
</dbReference>
<dbReference type="InterPro" id="IPR005814">
    <property type="entry name" value="Aminotrans_3"/>
</dbReference>
<evidence type="ECO:0000313" key="4">
    <source>
        <dbReference type="EMBL" id="WQQ25375.1"/>
    </source>
</evidence>